<protein>
    <submittedName>
        <fullName evidence="4">ATP-binding cassette sub-family A member 3</fullName>
    </submittedName>
</protein>
<dbReference type="Proteomes" id="UP000762676">
    <property type="component" value="Unassembled WGS sequence"/>
</dbReference>
<dbReference type="InterPro" id="IPR027417">
    <property type="entry name" value="P-loop_NTPase"/>
</dbReference>
<evidence type="ECO:0000313" key="5">
    <source>
        <dbReference type="Proteomes" id="UP000762676"/>
    </source>
</evidence>
<reference evidence="4 5" key="1">
    <citation type="journal article" date="2021" name="Elife">
        <title>Chloroplast acquisition without the gene transfer in kleptoplastic sea slugs, Plakobranchus ocellatus.</title>
        <authorList>
            <person name="Maeda T."/>
            <person name="Takahashi S."/>
            <person name="Yoshida T."/>
            <person name="Shimamura S."/>
            <person name="Takaki Y."/>
            <person name="Nagai Y."/>
            <person name="Toyoda A."/>
            <person name="Suzuki Y."/>
            <person name="Arimoto A."/>
            <person name="Ishii H."/>
            <person name="Satoh N."/>
            <person name="Nishiyama T."/>
            <person name="Hasebe M."/>
            <person name="Maruyama T."/>
            <person name="Minagawa J."/>
            <person name="Obokata J."/>
            <person name="Shigenobu S."/>
        </authorList>
    </citation>
    <scope>NUCLEOTIDE SEQUENCE [LARGE SCALE GENOMIC DNA]</scope>
</reference>
<feature type="signal peptide" evidence="2">
    <location>
        <begin position="1"/>
        <end position="19"/>
    </location>
</feature>
<keyword evidence="1" id="KW-1133">Transmembrane helix</keyword>
<dbReference type="AlphaFoldDB" id="A0AAV4EIJ8"/>
<keyword evidence="4" id="KW-0067">ATP-binding</keyword>
<keyword evidence="1" id="KW-0812">Transmembrane</keyword>
<keyword evidence="4" id="KW-0547">Nucleotide-binding</keyword>
<dbReference type="GO" id="GO:0016020">
    <property type="term" value="C:membrane"/>
    <property type="evidence" value="ECO:0007669"/>
    <property type="project" value="InterPro"/>
</dbReference>
<dbReference type="PROSITE" id="PS50893">
    <property type="entry name" value="ABC_TRANSPORTER_2"/>
    <property type="match status" value="1"/>
</dbReference>
<feature type="transmembrane region" description="Helical" evidence="1">
    <location>
        <begin position="461"/>
        <end position="481"/>
    </location>
</feature>
<evidence type="ECO:0000259" key="3">
    <source>
        <dbReference type="PROSITE" id="PS50893"/>
    </source>
</evidence>
<organism evidence="4 5">
    <name type="scientific">Elysia marginata</name>
    <dbReference type="NCBI Taxonomy" id="1093978"/>
    <lineage>
        <taxon>Eukaryota</taxon>
        <taxon>Metazoa</taxon>
        <taxon>Spiralia</taxon>
        <taxon>Lophotrochozoa</taxon>
        <taxon>Mollusca</taxon>
        <taxon>Gastropoda</taxon>
        <taxon>Heterobranchia</taxon>
        <taxon>Euthyneura</taxon>
        <taxon>Panpulmonata</taxon>
        <taxon>Sacoglossa</taxon>
        <taxon>Placobranchoidea</taxon>
        <taxon>Plakobranchidae</taxon>
        <taxon>Elysia</taxon>
    </lineage>
</organism>
<dbReference type="InterPro" id="IPR003439">
    <property type="entry name" value="ABC_transporter-like_ATP-bd"/>
</dbReference>
<dbReference type="PANTHER" id="PTHR19229">
    <property type="entry name" value="ATP-BINDING CASSETTE TRANSPORTER SUBFAMILY A ABCA"/>
    <property type="match status" value="1"/>
</dbReference>
<dbReference type="GO" id="GO:0016887">
    <property type="term" value="F:ATP hydrolysis activity"/>
    <property type="evidence" value="ECO:0007669"/>
    <property type="project" value="InterPro"/>
</dbReference>
<dbReference type="SUPFAM" id="SSF52540">
    <property type="entry name" value="P-loop containing nucleoside triphosphate hydrolases"/>
    <property type="match status" value="1"/>
</dbReference>
<dbReference type="Pfam" id="PF00005">
    <property type="entry name" value="ABC_tran"/>
    <property type="match status" value="1"/>
</dbReference>
<comment type="caution">
    <text evidence="4">The sequence shown here is derived from an EMBL/GenBank/DDBJ whole genome shotgun (WGS) entry which is preliminary data.</text>
</comment>
<sequence>MHQLRIIFLSFTLGVLVRNDGVIVSGVVFLMEYVPYEIIYQHAHELDRFSKFFSCISFNVAMGLANYNTLRREARMEGVQWSNINEYIIPGRDNFTHLNSITMLLVDTALHFILIWYLDNVHPGEFGVPRPYLFFLTRDYWCGSVANGDAAEDHRSTAVPIERNAVFFEKEPNTLPVGVQMKGLRKLKDTNSTNLKEEIETMTQEIGLESKASARVCEISGGQKRSLSVGISLMGESKVVFLDEPSSGMDPSTRRLTWDLLQKKRSGRTMLLSTHYMDEADTLGNRIAILVDGKLQCCGTPMFLKKLYGTGYHLVIEKEPKCDLKKLTAAIQSHIKTAQIESAHAFEVSYLLPDTERHGFPELFKQLRFNKQDLNITGFGTTSTTMEEVFLRSEEINTEQELSLSSDHRSSTAINLQESDMEIERFDHLNRNVKPLVGYALAWSRFRALFLKRLLVALRHWPVTLLLYAVPAFVIFLYFLIERFMEPLYDPSTSETLLNLDKYLENDYAGVFVAGEPREFLGKISSTYMDVVRKQGADPVIVEKFQVNSLDEFLLAEQDRLGRVKFDHKFPLGVLFNNSGDVTVLYNGQPYHTLFVSVGVSKSEKLVYLGKANRYIFCTLQIAHSLLLFLIQH</sequence>
<dbReference type="Gene3D" id="3.40.50.300">
    <property type="entry name" value="P-loop containing nucleotide triphosphate hydrolases"/>
    <property type="match status" value="1"/>
</dbReference>
<accession>A0AAV4EIJ8</accession>
<dbReference type="GO" id="GO:0140359">
    <property type="term" value="F:ABC-type transporter activity"/>
    <property type="evidence" value="ECO:0007669"/>
    <property type="project" value="InterPro"/>
</dbReference>
<dbReference type="PANTHER" id="PTHR19229:SF250">
    <property type="entry name" value="ABC TRANSPORTER DOMAIN-CONTAINING PROTEIN-RELATED"/>
    <property type="match status" value="1"/>
</dbReference>
<evidence type="ECO:0000313" key="4">
    <source>
        <dbReference type="EMBL" id="GFR60664.1"/>
    </source>
</evidence>
<feature type="chain" id="PRO_5043774960" evidence="2">
    <location>
        <begin position="20"/>
        <end position="633"/>
    </location>
</feature>
<name>A0AAV4EIJ8_9GAST</name>
<keyword evidence="1" id="KW-0472">Membrane</keyword>
<proteinExistence type="predicted"/>
<gene>
    <name evidence="4" type="ORF">ElyMa_005413000</name>
</gene>
<dbReference type="GO" id="GO:0005524">
    <property type="term" value="F:ATP binding"/>
    <property type="evidence" value="ECO:0007669"/>
    <property type="project" value="UniProtKB-KW"/>
</dbReference>
<keyword evidence="5" id="KW-1185">Reference proteome</keyword>
<evidence type="ECO:0000256" key="1">
    <source>
        <dbReference type="SAM" id="Phobius"/>
    </source>
</evidence>
<dbReference type="InterPro" id="IPR026082">
    <property type="entry name" value="ABCA"/>
</dbReference>
<evidence type="ECO:0000256" key="2">
    <source>
        <dbReference type="SAM" id="SignalP"/>
    </source>
</evidence>
<dbReference type="EMBL" id="BMAT01010783">
    <property type="protein sequence ID" value="GFR60664.1"/>
    <property type="molecule type" value="Genomic_DNA"/>
</dbReference>
<keyword evidence="2" id="KW-0732">Signal</keyword>
<feature type="domain" description="ABC transporter" evidence="3">
    <location>
        <begin position="79"/>
        <end position="317"/>
    </location>
</feature>
<dbReference type="GO" id="GO:0005319">
    <property type="term" value="F:lipid transporter activity"/>
    <property type="evidence" value="ECO:0007669"/>
    <property type="project" value="TreeGrafter"/>
</dbReference>